<accession>G7J1H7</accession>
<dbReference type="Pfam" id="PF00931">
    <property type="entry name" value="NB-ARC"/>
    <property type="match status" value="1"/>
</dbReference>
<reference evidence="2 4" key="1">
    <citation type="journal article" date="2011" name="Nature">
        <title>The Medicago genome provides insight into the evolution of rhizobial symbioses.</title>
        <authorList>
            <person name="Young N.D."/>
            <person name="Debelle F."/>
            <person name="Oldroyd G.E."/>
            <person name="Geurts R."/>
            <person name="Cannon S.B."/>
            <person name="Udvardi M.K."/>
            <person name="Benedito V.A."/>
            <person name="Mayer K.F."/>
            <person name="Gouzy J."/>
            <person name="Schoof H."/>
            <person name="Van de Peer Y."/>
            <person name="Proost S."/>
            <person name="Cook D.R."/>
            <person name="Meyers B.C."/>
            <person name="Spannagl M."/>
            <person name="Cheung F."/>
            <person name="De Mita S."/>
            <person name="Krishnakumar V."/>
            <person name="Gundlach H."/>
            <person name="Zhou S."/>
            <person name="Mudge J."/>
            <person name="Bharti A.K."/>
            <person name="Murray J.D."/>
            <person name="Naoumkina M.A."/>
            <person name="Rosen B."/>
            <person name="Silverstein K.A."/>
            <person name="Tang H."/>
            <person name="Rombauts S."/>
            <person name="Zhao P.X."/>
            <person name="Zhou P."/>
            <person name="Barbe V."/>
            <person name="Bardou P."/>
            <person name="Bechner M."/>
            <person name="Bellec A."/>
            <person name="Berger A."/>
            <person name="Berges H."/>
            <person name="Bidwell S."/>
            <person name="Bisseling T."/>
            <person name="Choisne N."/>
            <person name="Couloux A."/>
            <person name="Denny R."/>
            <person name="Deshpande S."/>
            <person name="Dai X."/>
            <person name="Doyle J.J."/>
            <person name="Dudez A.M."/>
            <person name="Farmer A.D."/>
            <person name="Fouteau S."/>
            <person name="Franken C."/>
            <person name="Gibelin C."/>
            <person name="Gish J."/>
            <person name="Goldstein S."/>
            <person name="Gonzalez A.J."/>
            <person name="Green P.J."/>
            <person name="Hallab A."/>
            <person name="Hartog M."/>
            <person name="Hua A."/>
            <person name="Humphray S.J."/>
            <person name="Jeong D.H."/>
            <person name="Jing Y."/>
            <person name="Jocker A."/>
            <person name="Kenton S.M."/>
            <person name="Kim D.J."/>
            <person name="Klee K."/>
            <person name="Lai H."/>
            <person name="Lang C."/>
            <person name="Lin S."/>
            <person name="Macmil S.L."/>
            <person name="Magdelenat G."/>
            <person name="Matthews L."/>
            <person name="McCorrison J."/>
            <person name="Monaghan E.L."/>
            <person name="Mun J.H."/>
            <person name="Najar F.Z."/>
            <person name="Nicholson C."/>
            <person name="Noirot C."/>
            <person name="O'Bleness M."/>
            <person name="Paule C.R."/>
            <person name="Poulain J."/>
            <person name="Prion F."/>
            <person name="Qin B."/>
            <person name="Qu C."/>
            <person name="Retzel E.F."/>
            <person name="Riddle C."/>
            <person name="Sallet E."/>
            <person name="Samain S."/>
            <person name="Samson N."/>
            <person name="Sanders I."/>
            <person name="Saurat O."/>
            <person name="Scarpelli C."/>
            <person name="Schiex T."/>
            <person name="Segurens B."/>
            <person name="Severin A.J."/>
            <person name="Sherrier D.J."/>
            <person name="Shi R."/>
            <person name="Sims S."/>
            <person name="Singer S.R."/>
            <person name="Sinharoy S."/>
            <person name="Sterck L."/>
            <person name="Viollet A."/>
            <person name="Wang B.B."/>
            <person name="Wang K."/>
            <person name="Wang M."/>
            <person name="Wang X."/>
            <person name="Warfsmann J."/>
            <person name="Weissenbach J."/>
            <person name="White D.D."/>
            <person name="White J.D."/>
            <person name="Wiley G.B."/>
            <person name="Wincker P."/>
            <person name="Xing Y."/>
            <person name="Yang L."/>
            <person name="Yao Z."/>
            <person name="Ying F."/>
            <person name="Zhai J."/>
            <person name="Zhou L."/>
            <person name="Zuber A."/>
            <person name="Denarie J."/>
            <person name="Dixon R.A."/>
            <person name="May G.D."/>
            <person name="Schwartz D.C."/>
            <person name="Rogers J."/>
            <person name="Quetier F."/>
            <person name="Town C.D."/>
            <person name="Roe B.A."/>
        </authorList>
    </citation>
    <scope>NUCLEOTIDE SEQUENCE [LARGE SCALE GENOMIC DNA]</scope>
    <source>
        <strain evidence="2">A17</strain>
        <strain evidence="3 4">cv. Jemalong A17</strain>
    </source>
</reference>
<proteinExistence type="predicted"/>
<evidence type="ECO:0000313" key="3">
    <source>
        <dbReference type="EnsemblPlants" id="AES70490"/>
    </source>
</evidence>
<dbReference type="EnsemblPlants" id="AES70490">
    <property type="protein sequence ID" value="AES70490"/>
    <property type="gene ID" value="MTR_3g055890"/>
</dbReference>
<evidence type="ECO:0000259" key="1">
    <source>
        <dbReference type="Pfam" id="PF00931"/>
    </source>
</evidence>
<reference evidence="3" key="3">
    <citation type="submission" date="2015-04" db="UniProtKB">
        <authorList>
            <consortium name="EnsemblPlants"/>
        </authorList>
    </citation>
    <scope>IDENTIFICATION</scope>
    <source>
        <strain evidence="3">cv. Jemalong A17</strain>
    </source>
</reference>
<protein>
    <submittedName>
        <fullName evidence="2">NB-ARC domain disease resistance protein</fullName>
    </submittedName>
</protein>
<evidence type="ECO:0000313" key="2">
    <source>
        <dbReference type="EMBL" id="AES70490.1"/>
    </source>
</evidence>
<dbReference type="EMBL" id="CM001219">
    <property type="protein sequence ID" value="AES70490.1"/>
    <property type="molecule type" value="Genomic_DNA"/>
</dbReference>
<dbReference type="PANTHER" id="PTHR19338">
    <property type="entry name" value="TRANSLOCASE OF INNER MITOCHONDRIAL MEMBRANE 13 HOMOLOG"/>
    <property type="match status" value="1"/>
</dbReference>
<dbReference type="Gene3D" id="3.40.50.300">
    <property type="entry name" value="P-loop containing nucleotide triphosphate hydrolases"/>
    <property type="match status" value="1"/>
</dbReference>
<dbReference type="HOGENOM" id="CLU_2416594_0_0_1"/>
<dbReference type="PaxDb" id="3880-AES70490"/>
<dbReference type="InterPro" id="IPR027417">
    <property type="entry name" value="P-loop_NTPase"/>
</dbReference>
<feature type="domain" description="NB-ARC" evidence="1">
    <location>
        <begin position="23"/>
        <end position="79"/>
    </location>
</feature>
<organism evidence="2 4">
    <name type="scientific">Medicago truncatula</name>
    <name type="common">Barrel medic</name>
    <name type="synonym">Medicago tribuloides</name>
    <dbReference type="NCBI Taxonomy" id="3880"/>
    <lineage>
        <taxon>Eukaryota</taxon>
        <taxon>Viridiplantae</taxon>
        <taxon>Streptophyta</taxon>
        <taxon>Embryophyta</taxon>
        <taxon>Tracheophyta</taxon>
        <taxon>Spermatophyta</taxon>
        <taxon>Magnoliopsida</taxon>
        <taxon>eudicotyledons</taxon>
        <taxon>Gunneridae</taxon>
        <taxon>Pentapetalae</taxon>
        <taxon>rosids</taxon>
        <taxon>fabids</taxon>
        <taxon>Fabales</taxon>
        <taxon>Fabaceae</taxon>
        <taxon>Papilionoideae</taxon>
        <taxon>50 kb inversion clade</taxon>
        <taxon>NPAAA clade</taxon>
        <taxon>Hologalegina</taxon>
        <taxon>IRL clade</taxon>
        <taxon>Trifolieae</taxon>
        <taxon>Medicago</taxon>
    </lineage>
</organism>
<reference evidence="2 4" key="2">
    <citation type="journal article" date="2014" name="BMC Genomics">
        <title>An improved genome release (version Mt4.0) for the model legume Medicago truncatula.</title>
        <authorList>
            <person name="Tang H."/>
            <person name="Krishnakumar V."/>
            <person name="Bidwell S."/>
            <person name="Rosen B."/>
            <person name="Chan A."/>
            <person name="Zhou S."/>
            <person name="Gentzbittel L."/>
            <person name="Childs K.L."/>
            <person name="Yandell M."/>
            <person name="Gundlach H."/>
            <person name="Mayer K.F."/>
            <person name="Schwartz D.C."/>
            <person name="Town C.D."/>
        </authorList>
    </citation>
    <scope>GENOME REANNOTATION</scope>
    <source>
        <strain evidence="3 4">cv. Jemalong A17</strain>
    </source>
</reference>
<dbReference type="SUPFAM" id="SSF52540">
    <property type="entry name" value="P-loop containing nucleoside triphosphate hydrolases"/>
    <property type="match status" value="1"/>
</dbReference>
<gene>
    <name evidence="2" type="ordered locus">MTR_3g055890</name>
</gene>
<evidence type="ECO:0000313" key="4">
    <source>
        <dbReference type="Proteomes" id="UP000002051"/>
    </source>
</evidence>
<keyword evidence="4" id="KW-1185">Reference proteome</keyword>
<dbReference type="AlphaFoldDB" id="G7J1H7"/>
<dbReference type="PANTHER" id="PTHR19338:SF32">
    <property type="entry name" value="OS06G0287500 PROTEIN"/>
    <property type="match status" value="1"/>
</dbReference>
<dbReference type="Proteomes" id="UP000002051">
    <property type="component" value="Chromosome 3"/>
</dbReference>
<dbReference type="InterPro" id="IPR002182">
    <property type="entry name" value="NB-ARC"/>
</dbReference>
<sequence length="92" mass="10498">MMSMTPPHIYYPGQTEIVGFKVQSDKLIGWLEDEHAKSNVTVVVGMVGQGKTTLVKQIYDNEKVIEKFNCKVRIHISSFNSPNIIISKLHYF</sequence>
<dbReference type="GO" id="GO:0043531">
    <property type="term" value="F:ADP binding"/>
    <property type="evidence" value="ECO:0007669"/>
    <property type="project" value="InterPro"/>
</dbReference>
<name>G7J1H7_MEDTR</name>